<evidence type="ECO:0000313" key="2">
    <source>
        <dbReference type="EMBL" id="MCE2594315.1"/>
    </source>
</evidence>
<name>A0ABS8W7R6_9GAMM</name>
<accession>A0ABS8W7R6</accession>
<feature type="signal peptide" evidence="1">
    <location>
        <begin position="1"/>
        <end position="22"/>
    </location>
</feature>
<reference evidence="2 3" key="1">
    <citation type="journal article" date="2022" name="Environ. Microbiol. Rep.">
        <title>Eco-phylogenetic analyses reveal divergent evolution of vitamin B12 metabolism in the marine bacterial family 'Psychromonadaceae'.</title>
        <authorList>
            <person name="Jin X."/>
            <person name="Yang Y."/>
            <person name="Cao H."/>
            <person name="Gao B."/>
            <person name="Zhao Z."/>
        </authorList>
    </citation>
    <scope>NUCLEOTIDE SEQUENCE [LARGE SCALE GENOMIC DNA]</scope>
    <source>
        <strain evidence="2 3">MKS20</strain>
    </source>
</reference>
<gene>
    <name evidence="2" type="ORF">K6Y31_05760</name>
</gene>
<feature type="chain" id="PRO_5047055234" evidence="1">
    <location>
        <begin position="23"/>
        <end position="135"/>
    </location>
</feature>
<keyword evidence="1" id="KW-0732">Signal</keyword>
<protein>
    <submittedName>
        <fullName evidence="2">Uncharacterized protein</fullName>
    </submittedName>
</protein>
<organism evidence="2 3">
    <name type="scientific">Motilimonas cestriensis</name>
    <dbReference type="NCBI Taxonomy" id="2742685"/>
    <lineage>
        <taxon>Bacteria</taxon>
        <taxon>Pseudomonadati</taxon>
        <taxon>Pseudomonadota</taxon>
        <taxon>Gammaproteobacteria</taxon>
        <taxon>Alteromonadales</taxon>
        <taxon>Alteromonadales genera incertae sedis</taxon>
        <taxon>Motilimonas</taxon>
    </lineage>
</organism>
<sequence length="135" mass="15126">MRLFAVVMCSTLSMLLAPFASADECAEEAIKMVAKSDATAGIVRYQNLIVDYSQCEDMDETYAKELYDFSYDLTYSQVCHGEEGFKLGKAGKGPNPVCKDYVNAGYYRHRHAQGIERYKEDVIRKAKKEAAAKAN</sequence>
<dbReference type="EMBL" id="JAIMJA010000004">
    <property type="protein sequence ID" value="MCE2594315.1"/>
    <property type="molecule type" value="Genomic_DNA"/>
</dbReference>
<evidence type="ECO:0000256" key="1">
    <source>
        <dbReference type="SAM" id="SignalP"/>
    </source>
</evidence>
<evidence type="ECO:0000313" key="3">
    <source>
        <dbReference type="Proteomes" id="UP001201273"/>
    </source>
</evidence>
<dbReference type="RefSeq" id="WP_233051866.1">
    <property type="nucleotide sequence ID" value="NZ_JAIMJA010000004.1"/>
</dbReference>
<proteinExistence type="predicted"/>
<dbReference type="Proteomes" id="UP001201273">
    <property type="component" value="Unassembled WGS sequence"/>
</dbReference>
<comment type="caution">
    <text evidence="2">The sequence shown here is derived from an EMBL/GenBank/DDBJ whole genome shotgun (WGS) entry which is preliminary data.</text>
</comment>
<keyword evidence="3" id="KW-1185">Reference proteome</keyword>